<organism evidence="1 2">
    <name type="scientific">Nonomuraea africana</name>
    <dbReference type="NCBI Taxonomy" id="46171"/>
    <lineage>
        <taxon>Bacteria</taxon>
        <taxon>Bacillati</taxon>
        <taxon>Actinomycetota</taxon>
        <taxon>Actinomycetes</taxon>
        <taxon>Streptosporangiales</taxon>
        <taxon>Streptosporangiaceae</taxon>
        <taxon>Nonomuraea</taxon>
    </lineage>
</organism>
<dbReference type="EMBL" id="JADBEF010000001">
    <property type="protein sequence ID" value="MBE1558756.1"/>
    <property type="molecule type" value="Genomic_DNA"/>
</dbReference>
<accession>A0ABR9K9S4</accession>
<keyword evidence="2" id="KW-1185">Reference proteome</keyword>
<gene>
    <name evidence="1" type="ORF">H4W81_001535</name>
</gene>
<comment type="caution">
    <text evidence="1">The sequence shown here is derived from an EMBL/GenBank/DDBJ whole genome shotgun (WGS) entry which is preliminary data.</text>
</comment>
<sequence>MADHQPMPETMDENDVIDLLLAQHALISGAVTAHARSEERYEFMQLRAHTSAAERRTLALGVKAFGRAGDPRQAACGGLARALCAI</sequence>
<proteinExistence type="predicted"/>
<evidence type="ECO:0000313" key="1">
    <source>
        <dbReference type="EMBL" id="MBE1558756.1"/>
    </source>
</evidence>
<name>A0ABR9K9S4_9ACTN</name>
<evidence type="ECO:0000313" key="2">
    <source>
        <dbReference type="Proteomes" id="UP000661607"/>
    </source>
</evidence>
<dbReference type="RefSeq" id="WP_192774132.1">
    <property type="nucleotide sequence ID" value="NZ_BAAASY010000037.1"/>
</dbReference>
<protein>
    <submittedName>
        <fullName evidence="1">Uncharacterized protein</fullName>
    </submittedName>
</protein>
<dbReference type="Proteomes" id="UP000661607">
    <property type="component" value="Unassembled WGS sequence"/>
</dbReference>
<reference evidence="1 2" key="1">
    <citation type="submission" date="2020-10" db="EMBL/GenBank/DDBJ databases">
        <title>Sequencing the genomes of 1000 actinobacteria strains.</title>
        <authorList>
            <person name="Klenk H.-P."/>
        </authorList>
    </citation>
    <scope>NUCLEOTIDE SEQUENCE [LARGE SCALE GENOMIC DNA]</scope>
    <source>
        <strain evidence="1 2">DSM 43748</strain>
    </source>
</reference>